<evidence type="ECO:0000256" key="3">
    <source>
        <dbReference type="ARBA" id="ARBA00022692"/>
    </source>
</evidence>
<evidence type="ECO:0000256" key="4">
    <source>
        <dbReference type="ARBA" id="ARBA00022989"/>
    </source>
</evidence>
<organism evidence="10 11">
    <name type="scientific">Parabacteroides acidifaciens</name>
    <dbReference type="NCBI Taxonomy" id="2290935"/>
    <lineage>
        <taxon>Bacteria</taxon>
        <taxon>Pseudomonadati</taxon>
        <taxon>Bacteroidota</taxon>
        <taxon>Bacteroidia</taxon>
        <taxon>Bacteroidales</taxon>
        <taxon>Tannerellaceae</taxon>
        <taxon>Parabacteroides</taxon>
    </lineage>
</organism>
<protein>
    <submittedName>
        <fullName evidence="10">ABC transporter permease</fullName>
    </submittedName>
</protein>
<evidence type="ECO:0000259" key="8">
    <source>
        <dbReference type="Pfam" id="PF12704"/>
    </source>
</evidence>
<evidence type="ECO:0000259" key="7">
    <source>
        <dbReference type="Pfam" id="PF02687"/>
    </source>
</evidence>
<feature type="transmembrane region" description="Helical" evidence="6">
    <location>
        <begin position="384"/>
        <end position="402"/>
    </location>
</feature>
<dbReference type="InterPro" id="IPR050250">
    <property type="entry name" value="Macrolide_Exporter_MacB"/>
</dbReference>
<keyword evidence="4 6" id="KW-1133">Transmembrane helix</keyword>
<comment type="subcellular location">
    <subcellularLocation>
        <location evidence="1">Cell membrane</location>
        <topology evidence="1">Multi-pass membrane protein</topology>
    </subcellularLocation>
</comment>
<evidence type="ECO:0000313" key="9">
    <source>
        <dbReference type="EMBL" id="MBC8600632.1"/>
    </source>
</evidence>
<dbReference type="EMBL" id="QREV01000004">
    <property type="protein sequence ID" value="RDU50634.1"/>
    <property type="molecule type" value="Genomic_DNA"/>
</dbReference>
<evidence type="ECO:0000313" key="10">
    <source>
        <dbReference type="EMBL" id="RDU50634.1"/>
    </source>
</evidence>
<feature type="domain" description="MacB-like periplasmic core" evidence="8">
    <location>
        <begin position="20"/>
        <end position="246"/>
    </location>
</feature>
<proteinExistence type="predicted"/>
<evidence type="ECO:0000256" key="5">
    <source>
        <dbReference type="ARBA" id="ARBA00023136"/>
    </source>
</evidence>
<evidence type="ECO:0000256" key="2">
    <source>
        <dbReference type="ARBA" id="ARBA00022475"/>
    </source>
</evidence>
<accession>A0A3D8HI17</accession>
<dbReference type="Pfam" id="PF12704">
    <property type="entry name" value="MacB_PCD"/>
    <property type="match status" value="1"/>
</dbReference>
<dbReference type="GO" id="GO:0022857">
    <property type="term" value="F:transmembrane transporter activity"/>
    <property type="evidence" value="ECO:0007669"/>
    <property type="project" value="TreeGrafter"/>
</dbReference>
<evidence type="ECO:0000313" key="11">
    <source>
        <dbReference type="Proteomes" id="UP000256321"/>
    </source>
</evidence>
<evidence type="ECO:0000256" key="6">
    <source>
        <dbReference type="SAM" id="Phobius"/>
    </source>
</evidence>
<dbReference type="Pfam" id="PF02687">
    <property type="entry name" value="FtsX"/>
    <property type="match status" value="1"/>
</dbReference>
<keyword evidence="12" id="KW-1185">Reference proteome</keyword>
<keyword evidence="3 6" id="KW-0812">Transmembrane</keyword>
<dbReference type="EMBL" id="JACRTI010000004">
    <property type="protein sequence ID" value="MBC8600632.1"/>
    <property type="molecule type" value="Genomic_DNA"/>
</dbReference>
<evidence type="ECO:0000256" key="1">
    <source>
        <dbReference type="ARBA" id="ARBA00004651"/>
    </source>
</evidence>
<reference evidence="9 12" key="2">
    <citation type="submission" date="2020-08" db="EMBL/GenBank/DDBJ databases">
        <title>Genome public.</title>
        <authorList>
            <person name="Liu C."/>
            <person name="Sun Q."/>
        </authorList>
    </citation>
    <scope>NUCLEOTIDE SEQUENCE [LARGE SCALE GENOMIC DNA]</scope>
    <source>
        <strain evidence="9 12">426_9</strain>
    </source>
</reference>
<reference evidence="10 11" key="1">
    <citation type="submission" date="2018-07" db="EMBL/GenBank/DDBJ databases">
        <title>Parabacteroides acidifaciens nov. sp., isolated from human feces.</title>
        <authorList>
            <person name="Wang Y.J."/>
        </authorList>
    </citation>
    <scope>NUCLEOTIDE SEQUENCE [LARGE SCALE GENOMIC DNA]</scope>
    <source>
        <strain evidence="10 11">426-9</strain>
    </source>
</reference>
<dbReference type="Proteomes" id="UP000256321">
    <property type="component" value="Unassembled WGS sequence"/>
</dbReference>
<dbReference type="InterPro" id="IPR025857">
    <property type="entry name" value="MacB_PCD"/>
</dbReference>
<comment type="caution">
    <text evidence="10">The sequence shown here is derived from an EMBL/GenBank/DDBJ whole genome shotgun (WGS) entry which is preliminary data.</text>
</comment>
<feature type="domain" description="ABC3 transporter permease C-terminal" evidence="7">
    <location>
        <begin position="294"/>
        <end position="415"/>
    </location>
</feature>
<dbReference type="PANTHER" id="PTHR30572">
    <property type="entry name" value="MEMBRANE COMPONENT OF TRANSPORTER-RELATED"/>
    <property type="match status" value="1"/>
</dbReference>
<evidence type="ECO:0000313" key="12">
    <source>
        <dbReference type="Proteomes" id="UP000629596"/>
    </source>
</evidence>
<dbReference type="RefSeq" id="WP_115498154.1">
    <property type="nucleotide sequence ID" value="NZ_JACRTI010000004.1"/>
</dbReference>
<gene>
    <name evidence="10" type="ORF">DWU89_02785</name>
    <name evidence="9" type="ORF">H8784_02735</name>
</gene>
<dbReference type="GO" id="GO:0005886">
    <property type="term" value="C:plasma membrane"/>
    <property type="evidence" value="ECO:0007669"/>
    <property type="project" value="UniProtKB-SubCell"/>
</dbReference>
<keyword evidence="2" id="KW-1003">Cell membrane</keyword>
<keyword evidence="5 6" id="KW-0472">Membrane</keyword>
<dbReference type="Proteomes" id="UP000629596">
    <property type="component" value="Unassembled WGS sequence"/>
</dbReference>
<name>A0A3D8HI17_9BACT</name>
<feature type="transmembrane region" description="Helical" evidence="6">
    <location>
        <begin position="344"/>
        <end position="364"/>
    </location>
</feature>
<dbReference type="AlphaFoldDB" id="A0A3D8HI17"/>
<dbReference type="InterPro" id="IPR003838">
    <property type="entry name" value="ABC3_permease_C"/>
</dbReference>
<sequence length="422" mass="46850">MIKQYLKQAFRLLGENKLLSVISIIGTALAICMVMVIVILYIAKTAGFRPEVNRDRTYYLSVAMSVGKDDGRRLSFGSIGLPLIRECYYPLECAEVTTAIIRDRWNNQSALSMDGLKSSNGKVIQTDPAFWKLFSFDFIEGKPFTEADFDSGIRTVVLSEHVARALFGSERAVGKEMKLNFNVFRVCGVVKDVSRFANTAWAEMWIPYTAGTEYNTYWSEGINGHFNCCVLLKEGVTEEELCQEVQSRIAKFNSTLSDCKADIGYQPNSQIMEWLNGGNEGKADMAGAFLRYGIILFILLLVPAFNLSGITLSRMRKRIAELGVRRAFGASKGNIIGQVLFENLVFTLVGGLLGLCFSYVAIWLLRDWLLVTSLGDAGLSGGMLNGYVFLAAFLFCLVMNLMSAGIPAWRVSQVNIIDSINN</sequence>
<dbReference type="PANTHER" id="PTHR30572:SF18">
    <property type="entry name" value="ABC-TYPE MACROLIDE FAMILY EXPORT SYSTEM PERMEASE COMPONENT 2"/>
    <property type="match status" value="1"/>
</dbReference>
<feature type="transmembrane region" description="Helical" evidence="6">
    <location>
        <begin position="289"/>
        <end position="308"/>
    </location>
</feature>
<feature type="transmembrane region" description="Helical" evidence="6">
    <location>
        <begin position="21"/>
        <end position="43"/>
    </location>
</feature>